<dbReference type="Gene3D" id="3.75.10.10">
    <property type="entry name" value="L-arginine/glycine Amidinotransferase, Chain A"/>
    <property type="match status" value="1"/>
</dbReference>
<dbReference type="InterPro" id="IPR007466">
    <property type="entry name" value="Peptidyl-Arg-deiminase_porph"/>
</dbReference>
<dbReference type="PANTHER" id="PTHR31377:SF0">
    <property type="entry name" value="AGMATINE DEIMINASE-RELATED"/>
    <property type="match status" value="1"/>
</dbReference>
<dbReference type="KEGG" id="jte:ASJ30_10030"/>
<name>A0A1L3MHI7_9MICO</name>
<evidence type="ECO:0000313" key="2">
    <source>
        <dbReference type="EMBL" id="APH01820.1"/>
    </source>
</evidence>
<dbReference type="EMBL" id="CP013290">
    <property type="protein sequence ID" value="APH01820.1"/>
    <property type="molecule type" value="Genomic_DNA"/>
</dbReference>
<evidence type="ECO:0000256" key="1">
    <source>
        <dbReference type="ARBA" id="ARBA00022801"/>
    </source>
</evidence>
<dbReference type="GO" id="GO:0047632">
    <property type="term" value="F:agmatine deiminase activity"/>
    <property type="evidence" value="ECO:0007669"/>
    <property type="project" value="TreeGrafter"/>
</dbReference>
<evidence type="ECO:0000313" key="3">
    <source>
        <dbReference type="Proteomes" id="UP000182938"/>
    </source>
</evidence>
<dbReference type="Proteomes" id="UP000182938">
    <property type="component" value="Chromosome"/>
</dbReference>
<dbReference type="Pfam" id="PF04371">
    <property type="entry name" value="PAD_porph"/>
    <property type="match status" value="1"/>
</dbReference>
<reference evidence="2 3" key="1">
    <citation type="submission" date="2015-11" db="EMBL/GenBank/DDBJ databases">
        <authorList>
            <person name="Zhang Y."/>
            <person name="Guo Z."/>
        </authorList>
    </citation>
    <scope>NUCLEOTIDE SEQUENCE [LARGE SCALE GENOMIC DNA]</scope>
    <source>
        <strain evidence="2 3">YFY001</strain>
    </source>
</reference>
<dbReference type="AlphaFoldDB" id="A0A1L3MHI7"/>
<dbReference type="PANTHER" id="PTHR31377">
    <property type="entry name" value="AGMATINE DEIMINASE-RELATED"/>
    <property type="match status" value="1"/>
</dbReference>
<keyword evidence="3" id="KW-1185">Reference proteome</keyword>
<organism evidence="2 3">
    <name type="scientific">Janibacter indicus</name>
    <dbReference type="NCBI Taxonomy" id="857417"/>
    <lineage>
        <taxon>Bacteria</taxon>
        <taxon>Bacillati</taxon>
        <taxon>Actinomycetota</taxon>
        <taxon>Actinomycetes</taxon>
        <taxon>Micrococcales</taxon>
        <taxon>Intrasporangiaceae</taxon>
        <taxon>Janibacter</taxon>
    </lineage>
</organism>
<proteinExistence type="predicted"/>
<dbReference type="SUPFAM" id="SSF55909">
    <property type="entry name" value="Pentein"/>
    <property type="match status" value="1"/>
</dbReference>
<protein>
    <submittedName>
        <fullName evidence="2">Agmatine deiminase</fullName>
    </submittedName>
</protein>
<dbReference type="GO" id="GO:0004668">
    <property type="term" value="F:protein-arginine deiminase activity"/>
    <property type="evidence" value="ECO:0007669"/>
    <property type="project" value="InterPro"/>
</dbReference>
<gene>
    <name evidence="2" type="ORF">ASJ30_10030</name>
</gene>
<dbReference type="RefSeq" id="WP_072624977.1">
    <property type="nucleotide sequence ID" value="NZ_CP013290.1"/>
</dbReference>
<dbReference type="GO" id="GO:0009446">
    <property type="term" value="P:putrescine biosynthetic process"/>
    <property type="evidence" value="ECO:0007669"/>
    <property type="project" value="InterPro"/>
</dbReference>
<accession>A0A1L3MHI7</accession>
<keyword evidence="1" id="KW-0378">Hydrolase</keyword>
<sequence length="349" mass="38133">MDGPTTPWRMPAEWTPHERTWMAWPSNGYTLGDTPAEIDSARSTWAAVARAVARFEPVTMVVAPSDIHRCREYLRNDTAHPIDIVIADLDDAWMRDIGPTFVLSPTGELGGVDWIFNGWGAQEWATWDLDARIASRVADAAGAHHLPSSIVNEGGGIHVDGEGTVLLTETVQLDPGRNPSATKGDIEAEIGRQLGVDTFVWLPRGLTRDYDEFGTRGHVDIVATFTAPGHVLLHWQGDESHPDHAVSREIEAVLLAARDSAGRPLEVTRIPAPQTLTDDEGPVDWSYVNHLVCNGGVVACVFDDPHDERALEVLRSVYPGREVVGVDARPLFDRGGGVHCITQQQPESS</sequence>